<comment type="caution">
    <text evidence="1">The sequence shown here is derived from an EMBL/GenBank/DDBJ whole genome shotgun (WGS) entry which is preliminary data.</text>
</comment>
<dbReference type="SUPFAM" id="SSF56059">
    <property type="entry name" value="Glutathione synthetase ATP-binding domain-like"/>
    <property type="match status" value="1"/>
</dbReference>
<gene>
    <name evidence="1" type="ORF">LCGC14_1054450</name>
</gene>
<dbReference type="AlphaFoldDB" id="A0A0F9N9Q5"/>
<name>A0A0F9N9Q5_9ZZZZ</name>
<dbReference type="EMBL" id="LAZR01004429">
    <property type="protein sequence ID" value="KKN08662.1"/>
    <property type="molecule type" value="Genomic_DNA"/>
</dbReference>
<sequence>MIVGLIIDNYHLSYKIQEFLKYLKSKAKINLYIEESYLLRSSNKNFEEDIFFVKGKGDLILGLVKSIEEQTSIPVINSFKAIWLAINRFLNSTFLKKAGIPVPDFSLNPEGVLPPFPNYIIKNIIDQGIYKFDPIFEEEEGLLRVMDKRALGEINVYNYFYYQKFIESKWEYKIYGIGEDVYFYKQLPVLVNPNKMESRKEIREIPELKEYCLKAMEVMDLKITSIDFHKSKDNQFYLTDINCSPNFNYIKNGHKIIADFLLKQVKK</sequence>
<proteinExistence type="predicted"/>
<dbReference type="Gene3D" id="3.30.470.20">
    <property type="entry name" value="ATP-grasp fold, B domain"/>
    <property type="match status" value="1"/>
</dbReference>
<accession>A0A0F9N9Q5</accession>
<reference evidence="1" key="1">
    <citation type="journal article" date="2015" name="Nature">
        <title>Complex archaea that bridge the gap between prokaryotes and eukaryotes.</title>
        <authorList>
            <person name="Spang A."/>
            <person name="Saw J.H."/>
            <person name="Jorgensen S.L."/>
            <person name="Zaremba-Niedzwiedzka K."/>
            <person name="Martijn J."/>
            <person name="Lind A.E."/>
            <person name="van Eijk R."/>
            <person name="Schleper C."/>
            <person name="Guy L."/>
            <person name="Ettema T.J."/>
        </authorList>
    </citation>
    <scope>NUCLEOTIDE SEQUENCE</scope>
</reference>
<evidence type="ECO:0008006" key="2">
    <source>
        <dbReference type="Google" id="ProtNLM"/>
    </source>
</evidence>
<evidence type="ECO:0000313" key="1">
    <source>
        <dbReference type="EMBL" id="KKN08662.1"/>
    </source>
</evidence>
<protein>
    <recommendedName>
        <fullName evidence="2">ATP-grasp domain-containing protein</fullName>
    </recommendedName>
</protein>
<organism evidence="1">
    <name type="scientific">marine sediment metagenome</name>
    <dbReference type="NCBI Taxonomy" id="412755"/>
    <lineage>
        <taxon>unclassified sequences</taxon>
        <taxon>metagenomes</taxon>
        <taxon>ecological metagenomes</taxon>
    </lineage>
</organism>